<dbReference type="Gene3D" id="3.30.1490.480">
    <property type="entry name" value="Endolytic murein transglycosylase"/>
    <property type="match status" value="1"/>
</dbReference>
<reference evidence="2 3" key="1">
    <citation type="submission" date="2016-11" db="EMBL/GenBank/DDBJ databases">
        <authorList>
            <person name="Jaros S."/>
            <person name="Januszkiewicz K."/>
            <person name="Wedrychowicz H."/>
        </authorList>
    </citation>
    <scope>NUCLEOTIDE SEQUENCE [LARGE SCALE GENOMIC DNA]</scope>
    <source>
        <strain evidence="2 3">DSM 13106</strain>
    </source>
</reference>
<dbReference type="AlphaFoldDB" id="A0A1M5XU67"/>
<feature type="transmembrane region" description="Helical" evidence="1">
    <location>
        <begin position="7"/>
        <end position="27"/>
    </location>
</feature>
<evidence type="ECO:0000256" key="1">
    <source>
        <dbReference type="SAM" id="Phobius"/>
    </source>
</evidence>
<evidence type="ECO:0000313" key="3">
    <source>
        <dbReference type="Proteomes" id="UP000184389"/>
    </source>
</evidence>
<keyword evidence="3" id="KW-1185">Reference proteome</keyword>
<sequence>MKGKLKIVYMILGIGIGIILTSFVFAMKPNVKYKEYTNEEIMDRAKELGMVSVKENINVDDVRENLKEDIELENNSEITIKIGNNETLSKIADGLFESEIIDDKGEFIQFVKDKGMETKLRPGTYSLKKNMSYTSIIKILTKTK</sequence>
<gene>
    <name evidence="2" type="ORF">SAMN02745180_01810</name>
</gene>
<proteinExistence type="predicted"/>
<accession>A0A1M5XU67</accession>
<protein>
    <submittedName>
        <fullName evidence="2">YceG-like family protein</fullName>
    </submittedName>
</protein>
<dbReference type="EMBL" id="FQXR01000008">
    <property type="protein sequence ID" value="SHI03084.1"/>
    <property type="molecule type" value="Genomic_DNA"/>
</dbReference>
<dbReference type="STRING" id="1123281.SAMN02745180_01810"/>
<organism evidence="2 3">
    <name type="scientific">Sporanaerobacter acetigenes DSM 13106</name>
    <dbReference type="NCBI Taxonomy" id="1123281"/>
    <lineage>
        <taxon>Bacteria</taxon>
        <taxon>Bacillati</taxon>
        <taxon>Bacillota</taxon>
        <taxon>Tissierellia</taxon>
        <taxon>Tissierellales</taxon>
        <taxon>Sporanaerobacteraceae</taxon>
        <taxon>Sporanaerobacter</taxon>
    </lineage>
</organism>
<keyword evidence="1" id="KW-0472">Membrane</keyword>
<dbReference type="RefSeq" id="WP_072744477.1">
    <property type="nucleotide sequence ID" value="NZ_FQXR01000008.1"/>
</dbReference>
<keyword evidence="1" id="KW-0812">Transmembrane</keyword>
<dbReference type="Proteomes" id="UP000184389">
    <property type="component" value="Unassembled WGS sequence"/>
</dbReference>
<name>A0A1M5XU67_9FIRM</name>
<keyword evidence="1" id="KW-1133">Transmembrane helix</keyword>
<dbReference type="OrthoDB" id="1707965at2"/>
<evidence type="ECO:0000313" key="2">
    <source>
        <dbReference type="EMBL" id="SHI03084.1"/>
    </source>
</evidence>